<organism evidence="11 12">
    <name type="scientific">[Candida] subhashii</name>
    <dbReference type="NCBI Taxonomy" id="561895"/>
    <lineage>
        <taxon>Eukaryota</taxon>
        <taxon>Fungi</taxon>
        <taxon>Dikarya</taxon>
        <taxon>Ascomycota</taxon>
        <taxon>Saccharomycotina</taxon>
        <taxon>Pichiomycetes</taxon>
        <taxon>Debaryomycetaceae</taxon>
        <taxon>Spathaspora</taxon>
    </lineage>
</organism>
<keyword evidence="5" id="KW-0010">Activator</keyword>
<evidence type="ECO:0000256" key="8">
    <source>
        <dbReference type="ARBA" id="ARBA00061302"/>
    </source>
</evidence>
<accession>A0A8J5QIN2</accession>
<dbReference type="GO" id="GO:1903833">
    <property type="term" value="P:positive regulation of cellular response to amino acid starvation"/>
    <property type="evidence" value="ECO:0007669"/>
    <property type="project" value="TreeGrafter"/>
</dbReference>
<dbReference type="GO" id="GO:0008652">
    <property type="term" value="P:amino acid biosynthetic process"/>
    <property type="evidence" value="ECO:0007669"/>
    <property type="project" value="UniProtKB-KW"/>
</dbReference>
<dbReference type="CDD" id="cd12192">
    <property type="entry name" value="GCN4_cent"/>
    <property type="match status" value="1"/>
</dbReference>
<keyword evidence="6" id="KW-0804">Transcription</keyword>
<dbReference type="PROSITE" id="PS00036">
    <property type="entry name" value="BZIP_BASIC"/>
    <property type="match status" value="1"/>
</dbReference>
<dbReference type="GeneID" id="73471640"/>
<dbReference type="GO" id="GO:0005634">
    <property type="term" value="C:nucleus"/>
    <property type="evidence" value="ECO:0007669"/>
    <property type="project" value="UniProtKB-SubCell"/>
</dbReference>
<keyword evidence="2" id="KW-0028">Amino-acid biosynthesis</keyword>
<keyword evidence="3" id="KW-0805">Transcription regulation</keyword>
<evidence type="ECO:0000256" key="2">
    <source>
        <dbReference type="ARBA" id="ARBA00022605"/>
    </source>
</evidence>
<name>A0A8J5QIN2_9ASCO</name>
<dbReference type="EMBL" id="JAGSYN010000215">
    <property type="protein sequence ID" value="KAG7661687.1"/>
    <property type="molecule type" value="Genomic_DNA"/>
</dbReference>
<dbReference type="FunFam" id="3.30.160.60:FF:001491">
    <property type="entry name" value="Cross-pathway control protein A"/>
    <property type="match status" value="1"/>
</dbReference>
<dbReference type="GO" id="GO:0000978">
    <property type="term" value="F:RNA polymerase II cis-regulatory region sequence-specific DNA binding"/>
    <property type="evidence" value="ECO:0007669"/>
    <property type="project" value="TreeGrafter"/>
</dbReference>
<dbReference type="Proteomes" id="UP000694255">
    <property type="component" value="Unassembled WGS sequence"/>
</dbReference>
<keyword evidence="12" id="KW-1185">Reference proteome</keyword>
<proteinExistence type="inferred from homology"/>
<dbReference type="OrthoDB" id="5419235at2759"/>
<comment type="similarity">
    <text evidence="8">Belongs to the bZIP family. GCN4 subfamily.</text>
</comment>
<dbReference type="GO" id="GO:0000981">
    <property type="term" value="F:DNA-binding transcription factor activity, RNA polymerase II-specific"/>
    <property type="evidence" value="ECO:0007669"/>
    <property type="project" value="TreeGrafter"/>
</dbReference>
<keyword evidence="7" id="KW-0539">Nucleus</keyword>
<evidence type="ECO:0000313" key="11">
    <source>
        <dbReference type="EMBL" id="KAG7661687.1"/>
    </source>
</evidence>
<keyword evidence="4" id="KW-0238">DNA-binding</keyword>
<evidence type="ECO:0000256" key="7">
    <source>
        <dbReference type="ARBA" id="ARBA00023242"/>
    </source>
</evidence>
<comment type="subcellular location">
    <subcellularLocation>
        <location evidence="1">Nucleus</location>
    </subcellularLocation>
</comment>
<feature type="coiled-coil region" evidence="9">
    <location>
        <begin position="273"/>
        <end position="314"/>
    </location>
</feature>
<feature type="domain" description="BZIP" evidence="10">
    <location>
        <begin position="268"/>
        <end position="313"/>
    </location>
</feature>
<dbReference type="InterPro" id="IPR004827">
    <property type="entry name" value="bZIP"/>
</dbReference>
<reference evidence="11 12" key="1">
    <citation type="journal article" date="2021" name="DNA Res.">
        <title>Genome analysis of Candida subhashii reveals its hybrid nature and dual mitochondrial genome conformations.</title>
        <authorList>
            <person name="Mixao V."/>
            <person name="Hegedusova E."/>
            <person name="Saus E."/>
            <person name="Pryszcz L.P."/>
            <person name="Cillingova A."/>
            <person name="Nosek J."/>
            <person name="Gabaldon T."/>
        </authorList>
    </citation>
    <scope>NUCLEOTIDE SEQUENCE [LARGE SCALE GENOMIC DNA]</scope>
    <source>
        <strain evidence="11 12">CBS 10753</strain>
    </source>
</reference>
<dbReference type="PANTHER" id="PTHR11462:SF35">
    <property type="entry name" value="TRANSCRIPTION FACTOR JRA"/>
    <property type="match status" value="1"/>
</dbReference>
<dbReference type="AlphaFoldDB" id="A0A8J5QIN2"/>
<dbReference type="InterPro" id="IPR050946">
    <property type="entry name" value="AP-1_TF_bZIP"/>
</dbReference>
<evidence type="ECO:0000256" key="1">
    <source>
        <dbReference type="ARBA" id="ARBA00004123"/>
    </source>
</evidence>
<dbReference type="PROSITE" id="PS50217">
    <property type="entry name" value="BZIP"/>
    <property type="match status" value="1"/>
</dbReference>
<dbReference type="Pfam" id="PF07716">
    <property type="entry name" value="bZIP_2"/>
    <property type="match status" value="1"/>
</dbReference>
<dbReference type="PANTHER" id="PTHR11462">
    <property type="entry name" value="JUN TRANSCRIPTION FACTOR-RELATED"/>
    <property type="match status" value="1"/>
</dbReference>
<keyword evidence="9" id="KW-0175">Coiled coil</keyword>
<dbReference type="CDD" id="cd12193">
    <property type="entry name" value="bZIP_GCN4"/>
    <property type="match status" value="1"/>
</dbReference>
<protein>
    <submittedName>
        <fullName evidence="11">GCN4</fullName>
    </submittedName>
</protein>
<evidence type="ECO:0000259" key="10">
    <source>
        <dbReference type="PROSITE" id="PS50217"/>
    </source>
</evidence>
<evidence type="ECO:0000256" key="9">
    <source>
        <dbReference type="SAM" id="Coils"/>
    </source>
</evidence>
<gene>
    <name evidence="11" type="ORF">J8A68_004840</name>
</gene>
<dbReference type="GO" id="GO:0001080">
    <property type="term" value="P:nitrogen catabolite activation of transcription from RNA polymerase II promoter"/>
    <property type="evidence" value="ECO:0007669"/>
    <property type="project" value="TreeGrafter"/>
</dbReference>
<comment type="caution">
    <text evidence="11">The sequence shown here is derived from an EMBL/GenBank/DDBJ whole genome shotgun (WGS) entry which is preliminary data.</text>
</comment>
<dbReference type="SMART" id="SM00338">
    <property type="entry name" value="BRLZ"/>
    <property type="match status" value="1"/>
</dbReference>
<evidence type="ECO:0000256" key="4">
    <source>
        <dbReference type="ARBA" id="ARBA00023125"/>
    </source>
</evidence>
<evidence type="ECO:0000256" key="6">
    <source>
        <dbReference type="ARBA" id="ARBA00023163"/>
    </source>
</evidence>
<dbReference type="RefSeq" id="XP_049261920.1">
    <property type="nucleotide sequence ID" value="XM_049408842.1"/>
</dbReference>
<dbReference type="GO" id="GO:0005667">
    <property type="term" value="C:transcription regulator complex"/>
    <property type="evidence" value="ECO:0007669"/>
    <property type="project" value="TreeGrafter"/>
</dbReference>
<evidence type="ECO:0000313" key="12">
    <source>
        <dbReference type="Proteomes" id="UP000694255"/>
    </source>
</evidence>
<evidence type="ECO:0000256" key="3">
    <source>
        <dbReference type="ARBA" id="ARBA00023015"/>
    </source>
</evidence>
<evidence type="ECO:0000256" key="5">
    <source>
        <dbReference type="ARBA" id="ARBA00023159"/>
    </source>
</evidence>
<sequence>MSATTPIIYTDSLFESQDLFAPEHSMVPVASPAKPEVIERELNSALAAPAPVTAVAPVASAASPSLAVHSSVLDSVFSATMDELDQTPMFDELDFIVDGANVNSKDDWVSLFGAEDFSTNNEPLLSLDDDVNAAIDDENILPKDDTLLNNTSDATISASTTSNSSPEVFSTASASYASPPATTISCSSKRKYDDVEKSFEFQSTSTNTQTQLFTPNPSSTLPTPLLDVGRSKKKAKVDHLGCVTYSKKQRAQPLKPITLESDDPITLKRAKNTEAARRSRARKMERMSQLEDKVEDLLSDKKSLELEVARLKELLLANGIQP</sequence>